<dbReference type="HAMAP" id="MF_01411">
    <property type="entry name" value="LPS_assembly_LptD"/>
    <property type="match status" value="1"/>
</dbReference>
<dbReference type="Proteomes" id="UP001629953">
    <property type="component" value="Unassembled WGS sequence"/>
</dbReference>
<dbReference type="Pfam" id="PF03968">
    <property type="entry name" value="LptD_N"/>
    <property type="match status" value="1"/>
</dbReference>
<comment type="caution">
    <text evidence="7">The sequence shown here is derived from an EMBL/GenBank/DDBJ whole genome shotgun (WGS) entry which is preliminary data.</text>
</comment>
<comment type="subcellular location">
    <subcellularLocation>
        <location evidence="4">Cell outer membrane</location>
    </subcellularLocation>
</comment>
<sequence precursor="true">MTNPNPLLLCCTSIALLSLSIKSYADIDVSQPLPGSICYIPPTVPLDTPTTTNNQQIAVNSQNAKLVQGKQAEFTGDVAASQGQRHMQSDRASLNQQDQILIAQGHVRYQDKVLNVKSDKIETNLKSHATSISHAEYDFNGQNGRGSAKSLQVDPDKAMAMEQAVYTPCPPGDESWSINASSIHIDKNRNWAVARNAVFHVHNVPVFYLPYFSYPISNKRETGFLYPQFTSSSKNGFDLKTPFYWNMAPNYDVTLTPREMSKRGQQLTTNFRYLAAGQEGELDYEYLPNDRVNGENRSLIHWQNNGRIGSHWQLLSNYSHVSDNNYFSDLGSLSMSSTDQLLQQGQVNYRDATWNAGLLLNNYQILGSTHAPHQVLPELHFSGLWDTGLGSLQVGLKGQMSNFTDSDPTVYTGQRYHMEPTLILPLSIPGGYLNNQISLLQTYYDQNTKGDTQLKTHVSRTLPEYRVKAGLNFDRNLTWLGNAYQQTFEPQVQYLYIPYKNQSDIGIYDSAALEQDYFGMFRDRRFSGLDRIADANQVTAGATTRFLNANNEEKLRLSVAQIFYLQPSRVHLPNVSSTANNSDRSALALEGDMNITHDWFFHSGLQVNDDTGKVNKGNAALEWHPTKNKLAQLNYRYGKPNDGTLSDEINQIGMKVSWPLRPNVHFIGSYYRDLYLHRNIESILGVQYDACCWAFQVAFQRSLSTHYEANGQTDPLGEIDNSIHFQFILKGLGFSDDSSTYRKMMNSGRLPYGHPFYLNN</sequence>
<feature type="domain" description="LptD C-terminal" evidence="6">
    <location>
        <begin position="296"/>
        <end position="663"/>
    </location>
</feature>
<proteinExistence type="inferred from homology"/>
<evidence type="ECO:0000259" key="5">
    <source>
        <dbReference type="Pfam" id="PF03968"/>
    </source>
</evidence>
<feature type="domain" description="Organic solvent tolerance-like N-terminal" evidence="5">
    <location>
        <begin position="59"/>
        <end position="190"/>
    </location>
</feature>
<dbReference type="InterPro" id="IPR005653">
    <property type="entry name" value="OstA-like_N"/>
</dbReference>
<keyword evidence="2 4" id="KW-0472">Membrane</keyword>
<accession>A0ABW9GCE4</accession>
<keyword evidence="8" id="KW-1185">Reference proteome</keyword>
<organism evidence="7 8">
    <name type="scientific">Celerinatantimonas yamalensis</name>
    <dbReference type="NCBI Taxonomy" id="559956"/>
    <lineage>
        <taxon>Bacteria</taxon>
        <taxon>Pseudomonadati</taxon>
        <taxon>Pseudomonadota</taxon>
        <taxon>Gammaproteobacteria</taxon>
        <taxon>Celerinatantimonadaceae</taxon>
        <taxon>Celerinatantimonas</taxon>
    </lineage>
</organism>
<reference evidence="7 8" key="1">
    <citation type="journal article" date="2013" name="Int. J. Syst. Evol. Microbiol.">
        <title>Celerinatantimonas yamalensis sp. nov., a cold-adapted diazotrophic bacterium from a cold permafrost brine.</title>
        <authorList>
            <person name="Shcherbakova V."/>
            <person name="Chuvilskaya N."/>
            <person name="Rivkina E."/>
            <person name="Demidov N."/>
            <person name="Uchaeva V."/>
            <person name="Suetin S."/>
            <person name="Suzina N."/>
            <person name="Gilichinsky D."/>
        </authorList>
    </citation>
    <scope>NUCLEOTIDE SEQUENCE [LARGE SCALE GENOMIC DNA]</scope>
    <source>
        <strain evidence="7 8">C7</strain>
    </source>
</reference>
<keyword evidence="1 4" id="KW-0732">Signal</keyword>
<evidence type="ECO:0000313" key="8">
    <source>
        <dbReference type="Proteomes" id="UP001629953"/>
    </source>
</evidence>
<dbReference type="PANTHER" id="PTHR30189:SF1">
    <property type="entry name" value="LPS-ASSEMBLY PROTEIN LPTD"/>
    <property type="match status" value="1"/>
</dbReference>
<dbReference type="Pfam" id="PF04453">
    <property type="entry name" value="LptD"/>
    <property type="match status" value="1"/>
</dbReference>
<dbReference type="InterPro" id="IPR020889">
    <property type="entry name" value="LipoPS_assembly_LptD"/>
</dbReference>
<comment type="subunit">
    <text evidence="4">Component of the lipopolysaccharide transport and assembly complex. Interacts with LptE and LptA.</text>
</comment>
<dbReference type="EMBL" id="JBEQCT010000010">
    <property type="protein sequence ID" value="MFM2486745.1"/>
    <property type="molecule type" value="Genomic_DNA"/>
</dbReference>
<evidence type="ECO:0000256" key="2">
    <source>
        <dbReference type="ARBA" id="ARBA00023136"/>
    </source>
</evidence>
<dbReference type="PANTHER" id="PTHR30189">
    <property type="entry name" value="LPS-ASSEMBLY PROTEIN"/>
    <property type="match status" value="1"/>
</dbReference>
<evidence type="ECO:0000313" key="7">
    <source>
        <dbReference type="EMBL" id="MFM2486745.1"/>
    </source>
</evidence>
<feature type="signal peptide" evidence="4">
    <location>
        <begin position="1"/>
        <end position="25"/>
    </location>
</feature>
<protein>
    <recommendedName>
        <fullName evidence="4">LPS-assembly protein LptD</fullName>
    </recommendedName>
</protein>
<evidence type="ECO:0000256" key="3">
    <source>
        <dbReference type="ARBA" id="ARBA00023237"/>
    </source>
</evidence>
<dbReference type="InterPro" id="IPR007543">
    <property type="entry name" value="LptD_C"/>
</dbReference>
<name>A0ABW9GCE4_9GAMM</name>
<comment type="caution">
    <text evidence="4">Lacks conserved residue(s) required for the propagation of feature annotation.</text>
</comment>
<evidence type="ECO:0000256" key="1">
    <source>
        <dbReference type="ARBA" id="ARBA00022729"/>
    </source>
</evidence>
<feature type="chain" id="PRO_5044907967" description="LPS-assembly protein LptD" evidence="4">
    <location>
        <begin position="26"/>
        <end position="760"/>
    </location>
</feature>
<dbReference type="RefSeq" id="WP_408625045.1">
    <property type="nucleotide sequence ID" value="NZ_JBEQCT010000010.1"/>
</dbReference>
<keyword evidence="3 4" id="KW-0998">Cell outer membrane</keyword>
<dbReference type="InterPro" id="IPR050218">
    <property type="entry name" value="LptD"/>
</dbReference>
<comment type="function">
    <text evidence="4">Together with LptE, is involved in the assembly of lipopolysaccharide (LPS) at the surface of the outer membrane.</text>
</comment>
<evidence type="ECO:0000256" key="4">
    <source>
        <dbReference type="HAMAP-Rule" id="MF_01411"/>
    </source>
</evidence>
<evidence type="ECO:0000259" key="6">
    <source>
        <dbReference type="Pfam" id="PF04453"/>
    </source>
</evidence>
<dbReference type="NCBIfam" id="NF002997">
    <property type="entry name" value="PRK03761.1"/>
    <property type="match status" value="1"/>
</dbReference>
<comment type="similarity">
    <text evidence="4">Belongs to the LptD family.</text>
</comment>
<gene>
    <name evidence="4 7" type="primary">lptD</name>
    <name evidence="7" type="ORF">ABUE30_17070</name>
</gene>